<dbReference type="GO" id="GO:0004888">
    <property type="term" value="F:transmembrane signaling receptor activity"/>
    <property type="evidence" value="ECO:0007669"/>
    <property type="project" value="InterPro"/>
</dbReference>
<sequence>MSFVGFWIPVTAYPARVALVITALLALITQQHQSAEVNVSYVIALNVWMIICIAFVFFALIEYAIAIAYCESFYRLITTDDQHQHHSRVCHQSYRTIP</sequence>
<accession>A0A7R9QZY0</accession>
<feature type="non-terminal residue" evidence="3">
    <location>
        <position position="1"/>
    </location>
</feature>
<evidence type="ECO:0000313" key="3">
    <source>
        <dbReference type="EMBL" id="CAD7663269.1"/>
    </source>
</evidence>
<dbReference type="AlphaFoldDB" id="A0A7R9QZY0"/>
<feature type="transmembrane region" description="Helical" evidence="1">
    <location>
        <begin position="41"/>
        <end position="69"/>
    </location>
</feature>
<protein>
    <recommendedName>
        <fullName evidence="2">Neurotransmitter-gated ion-channel transmembrane domain-containing protein</fullName>
    </recommendedName>
</protein>
<feature type="transmembrane region" description="Helical" evidence="1">
    <location>
        <begin position="6"/>
        <end position="29"/>
    </location>
</feature>
<gene>
    <name evidence="3" type="ORF">ONB1V03_LOCUS19829</name>
</gene>
<evidence type="ECO:0000313" key="4">
    <source>
        <dbReference type="Proteomes" id="UP000728032"/>
    </source>
</evidence>
<dbReference type="PRINTS" id="PR00253">
    <property type="entry name" value="GABAARECEPTR"/>
</dbReference>
<keyword evidence="1" id="KW-0812">Transmembrane</keyword>
<dbReference type="InterPro" id="IPR006029">
    <property type="entry name" value="Neurotrans-gated_channel_TM"/>
</dbReference>
<keyword evidence="1" id="KW-1133">Transmembrane helix</keyword>
<dbReference type="GO" id="GO:0005254">
    <property type="term" value="F:chloride channel activity"/>
    <property type="evidence" value="ECO:0007669"/>
    <property type="project" value="UniProtKB-ARBA"/>
</dbReference>
<dbReference type="GO" id="GO:0016020">
    <property type="term" value="C:membrane"/>
    <property type="evidence" value="ECO:0007669"/>
    <property type="project" value="InterPro"/>
</dbReference>
<evidence type="ECO:0000259" key="2">
    <source>
        <dbReference type="Pfam" id="PF02932"/>
    </source>
</evidence>
<keyword evidence="1" id="KW-0472">Membrane</keyword>
<organism evidence="3">
    <name type="scientific">Oppiella nova</name>
    <dbReference type="NCBI Taxonomy" id="334625"/>
    <lineage>
        <taxon>Eukaryota</taxon>
        <taxon>Metazoa</taxon>
        <taxon>Ecdysozoa</taxon>
        <taxon>Arthropoda</taxon>
        <taxon>Chelicerata</taxon>
        <taxon>Arachnida</taxon>
        <taxon>Acari</taxon>
        <taxon>Acariformes</taxon>
        <taxon>Sarcoptiformes</taxon>
        <taxon>Oribatida</taxon>
        <taxon>Brachypylina</taxon>
        <taxon>Oppioidea</taxon>
        <taxon>Oppiidae</taxon>
        <taxon>Oppiella</taxon>
    </lineage>
</organism>
<dbReference type="Gene3D" id="1.20.58.390">
    <property type="entry name" value="Neurotransmitter-gated ion-channel transmembrane domain"/>
    <property type="match status" value="1"/>
</dbReference>
<name>A0A7R9QZY0_9ACAR</name>
<proteinExistence type="predicted"/>
<dbReference type="InterPro" id="IPR036719">
    <property type="entry name" value="Neuro-gated_channel_TM_sf"/>
</dbReference>
<dbReference type="Proteomes" id="UP000728032">
    <property type="component" value="Unassembled WGS sequence"/>
</dbReference>
<keyword evidence="4" id="KW-1185">Reference proteome</keyword>
<dbReference type="GO" id="GO:0099095">
    <property type="term" value="F:ligand-gated monoatomic anion channel activity"/>
    <property type="evidence" value="ECO:0007669"/>
    <property type="project" value="UniProtKB-ARBA"/>
</dbReference>
<dbReference type="InterPro" id="IPR006028">
    <property type="entry name" value="GABAA/Glycine_rcpt"/>
</dbReference>
<dbReference type="EMBL" id="OC946489">
    <property type="protein sequence ID" value="CAD7663269.1"/>
    <property type="molecule type" value="Genomic_DNA"/>
</dbReference>
<dbReference type="SUPFAM" id="SSF90112">
    <property type="entry name" value="Neurotransmitter-gated ion-channel transmembrane pore"/>
    <property type="match status" value="1"/>
</dbReference>
<dbReference type="InterPro" id="IPR038050">
    <property type="entry name" value="Neuro_actylchol_rec"/>
</dbReference>
<evidence type="ECO:0000256" key="1">
    <source>
        <dbReference type="SAM" id="Phobius"/>
    </source>
</evidence>
<reference evidence="3" key="1">
    <citation type="submission" date="2020-11" db="EMBL/GenBank/DDBJ databases">
        <authorList>
            <person name="Tran Van P."/>
        </authorList>
    </citation>
    <scope>NUCLEOTIDE SEQUENCE</scope>
</reference>
<feature type="domain" description="Neurotransmitter-gated ion-channel transmembrane" evidence="2">
    <location>
        <begin position="1"/>
        <end position="68"/>
    </location>
</feature>
<dbReference type="GO" id="GO:0005230">
    <property type="term" value="F:extracellular ligand-gated monoatomic ion channel activity"/>
    <property type="evidence" value="ECO:0007669"/>
    <property type="project" value="UniProtKB-ARBA"/>
</dbReference>
<dbReference type="EMBL" id="CAJPVJ010031664">
    <property type="protein sequence ID" value="CAG2180406.1"/>
    <property type="molecule type" value="Genomic_DNA"/>
</dbReference>
<dbReference type="Pfam" id="PF02932">
    <property type="entry name" value="Neur_chan_memb"/>
    <property type="match status" value="1"/>
</dbReference>